<dbReference type="Proteomes" id="UP000488956">
    <property type="component" value="Unassembled WGS sequence"/>
</dbReference>
<evidence type="ECO:0000313" key="2">
    <source>
        <dbReference type="EMBL" id="KAE9058810.1"/>
    </source>
</evidence>
<evidence type="ECO:0000313" key="5">
    <source>
        <dbReference type="Proteomes" id="UP000488956"/>
    </source>
</evidence>
<evidence type="ECO:0000313" key="3">
    <source>
        <dbReference type="EMBL" id="KAE9162573.1"/>
    </source>
</evidence>
<proteinExistence type="predicted"/>
<feature type="transmembrane region" description="Helical" evidence="1">
    <location>
        <begin position="15"/>
        <end position="36"/>
    </location>
</feature>
<dbReference type="EMBL" id="QXGC01006384">
    <property type="protein sequence ID" value="KAE9162573.1"/>
    <property type="molecule type" value="Genomic_DNA"/>
</dbReference>
<reference evidence="4 5" key="1">
    <citation type="submission" date="2018-09" db="EMBL/GenBank/DDBJ databases">
        <title>Genomic investigation of the strawberry pathogen Phytophthora fragariae indicates pathogenicity is determined by transcriptional variation in three key races.</title>
        <authorList>
            <person name="Adams T.M."/>
            <person name="Armitage A.D."/>
            <person name="Sobczyk M.K."/>
            <person name="Bates H.J."/>
            <person name="Dunwell J.M."/>
            <person name="Nellist C.F."/>
            <person name="Harrison R.J."/>
        </authorList>
    </citation>
    <scope>NUCLEOTIDE SEQUENCE [LARGE SCALE GENOMIC DNA]</scope>
    <source>
        <strain evidence="3 4">BC-23</strain>
        <strain evidence="2 5">ONT-3</strain>
    </source>
</reference>
<sequence length="341" mass="39092">MAGGSLFHVGEDVEFWRVLVHLSILAFCLVPFEAGLHHLEHKFPPSRKYQHMLKKTYRELMVLGLISLGLKIIKEIPEIDSYSKTMLAFQVADLTIFLLALALILQSTCVFLLLRDQNGRAERAELITTQDLVNSMTSTKTSTESVPSFAPTLFCCGRAAKKRSNHRELVELRLIRRLFLHRFGLPQLSPFSKYLNRAQASQIAHMIEVEPSMWIVLLAVAWSICGVVEVLKQLNTDMPESHDLVEAFVMFAWVLMLLHIMMFMYFRSCVRHLLHSAAFSNDKATLTANLTAIAQEEANAWQNEEADKALEVMSCIQEHHEELEFQRRRNKNIEAQQPKTR</sequence>
<dbReference type="Proteomes" id="UP000476176">
    <property type="component" value="Unassembled WGS sequence"/>
</dbReference>
<feature type="transmembrane region" description="Helical" evidence="1">
    <location>
        <begin position="244"/>
        <end position="266"/>
    </location>
</feature>
<evidence type="ECO:0000313" key="4">
    <source>
        <dbReference type="Proteomes" id="UP000476176"/>
    </source>
</evidence>
<name>A0A6G0JJI7_9STRA</name>
<keyword evidence="1" id="KW-0812">Transmembrane</keyword>
<dbReference type="AlphaFoldDB" id="A0A6G0JJI7"/>
<feature type="transmembrane region" description="Helical" evidence="1">
    <location>
        <begin position="94"/>
        <end position="114"/>
    </location>
</feature>
<keyword evidence="1" id="KW-1133">Transmembrane helix</keyword>
<keyword evidence="1" id="KW-0472">Membrane</keyword>
<feature type="transmembrane region" description="Helical" evidence="1">
    <location>
        <begin position="213"/>
        <end position="232"/>
    </location>
</feature>
<organism evidence="2 5">
    <name type="scientific">Phytophthora fragariae</name>
    <dbReference type="NCBI Taxonomy" id="53985"/>
    <lineage>
        <taxon>Eukaryota</taxon>
        <taxon>Sar</taxon>
        <taxon>Stramenopiles</taxon>
        <taxon>Oomycota</taxon>
        <taxon>Peronosporomycetes</taxon>
        <taxon>Peronosporales</taxon>
        <taxon>Peronosporaceae</taxon>
        <taxon>Phytophthora</taxon>
    </lineage>
</organism>
<dbReference type="EMBL" id="QXFX01006296">
    <property type="protein sequence ID" value="KAE9058810.1"/>
    <property type="molecule type" value="Genomic_DNA"/>
</dbReference>
<comment type="caution">
    <text evidence="2">The sequence shown here is derived from an EMBL/GenBank/DDBJ whole genome shotgun (WGS) entry which is preliminary data.</text>
</comment>
<protein>
    <submittedName>
        <fullName evidence="2">Uncharacterized protein</fullName>
    </submittedName>
</protein>
<feature type="non-terminal residue" evidence="2">
    <location>
        <position position="341"/>
    </location>
</feature>
<accession>A0A6G0JJI7</accession>
<feature type="transmembrane region" description="Helical" evidence="1">
    <location>
        <begin position="57"/>
        <end position="74"/>
    </location>
</feature>
<gene>
    <name evidence="3" type="ORF">PF004_g30443</name>
    <name evidence="2" type="ORF">PF010_g30865</name>
</gene>
<evidence type="ECO:0000256" key="1">
    <source>
        <dbReference type="SAM" id="Phobius"/>
    </source>
</evidence>